<evidence type="ECO:0000313" key="2">
    <source>
        <dbReference type="Proteomes" id="UP000327013"/>
    </source>
</evidence>
<proteinExistence type="predicted"/>
<organism evidence="1 2">
    <name type="scientific">Carpinus fangiana</name>
    <dbReference type="NCBI Taxonomy" id="176857"/>
    <lineage>
        <taxon>Eukaryota</taxon>
        <taxon>Viridiplantae</taxon>
        <taxon>Streptophyta</taxon>
        <taxon>Embryophyta</taxon>
        <taxon>Tracheophyta</taxon>
        <taxon>Spermatophyta</taxon>
        <taxon>Magnoliopsida</taxon>
        <taxon>eudicotyledons</taxon>
        <taxon>Gunneridae</taxon>
        <taxon>Pentapetalae</taxon>
        <taxon>rosids</taxon>
        <taxon>fabids</taxon>
        <taxon>Fagales</taxon>
        <taxon>Betulaceae</taxon>
        <taxon>Carpinus</taxon>
    </lineage>
</organism>
<dbReference type="AlphaFoldDB" id="A0A5N6QYT9"/>
<protein>
    <submittedName>
        <fullName evidence="1">Uncharacterized protein</fullName>
    </submittedName>
</protein>
<evidence type="ECO:0000313" key="1">
    <source>
        <dbReference type="EMBL" id="KAE8021631.1"/>
    </source>
</evidence>
<sequence>MANGLWADELASLPKWVNKVLSSRIQAMGLVRGCECTVVQLQKKLTSVDITRNKHMQGLGKRGTEWDVYESGQTWLGIS</sequence>
<dbReference type="EMBL" id="CM017323">
    <property type="protein sequence ID" value="KAE8021631.1"/>
    <property type="molecule type" value="Genomic_DNA"/>
</dbReference>
<dbReference type="Proteomes" id="UP000327013">
    <property type="component" value="Chromosome 3"/>
</dbReference>
<keyword evidence="2" id="KW-1185">Reference proteome</keyword>
<gene>
    <name evidence="1" type="ORF">FH972_007505</name>
</gene>
<reference evidence="1 2" key="1">
    <citation type="submission" date="2019-06" db="EMBL/GenBank/DDBJ databases">
        <title>A chromosomal-level reference genome of Carpinus fangiana (Coryloideae, Betulaceae).</title>
        <authorList>
            <person name="Yang X."/>
            <person name="Wang Z."/>
            <person name="Zhang L."/>
            <person name="Hao G."/>
            <person name="Liu J."/>
            <person name="Yang Y."/>
        </authorList>
    </citation>
    <scope>NUCLEOTIDE SEQUENCE [LARGE SCALE GENOMIC DNA]</scope>
    <source>
        <strain evidence="1">Cfa_2016G</strain>
        <tissue evidence="1">Leaf</tissue>
    </source>
</reference>
<name>A0A5N6QYT9_9ROSI</name>
<accession>A0A5N6QYT9</accession>